<dbReference type="Pfam" id="PF01047">
    <property type="entry name" value="MarR"/>
    <property type="match status" value="1"/>
</dbReference>
<dbReference type="InterPro" id="IPR036388">
    <property type="entry name" value="WH-like_DNA-bd_sf"/>
</dbReference>
<evidence type="ECO:0000259" key="4">
    <source>
        <dbReference type="PROSITE" id="PS50995"/>
    </source>
</evidence>
<dbReference type="SMART" id="SM00347">
    <property type="entry name" value="HTH_MARR"/>
    <property type="match status" value="1"/>
</dbReference>
<dbReference type="Gene3D" id="1.10.10.10">
    <property type="entry name" value="Winged helix-like DNA-binding domain superfamily/Winged helix DNA-binding domain"/>
    <property type="match status" value="1"/>
</dbReference>
<evidence type="ECO:0000256" key="2">
    <source>
        <dbReference type="ARBA" id="ARBA00023125"/>
    </source>
</evidence>
<dbReference type="SUPFAM" id="SSF46785">
    <property type="entry name" value="Winged helix' DNA-binding domain"/>
    <property type="match status" value="1"/>
</dbReference>
<dbReference type="InterPro" id="IPR000835">
    <property type="entry name" value="HTH_MarR-typ"/>
</dbReference>
<keyword evidence="2" id="KW-0238">DNA-binding</keyword>
<dbReference type="InterPro" id="IPR052526">
    <property type="entry name" value="HTH-type_Bedaq_tolerance"/>
</dbReference>
<keyword evidence="6" id="KW-1185">Reference proteome</keyword>
<dbReference type="PROSITE" id="PS50995">
    <property type="entry name" value="HTH_MARR_2"/>
    <property type="match status" value="1"/>
</dbReference>
<dbReference type="PRINTS" id="PR00598">
    <property type="entry name" value="HTHMARR"/>
</dbReference>
<dbReference type="AlphaFoldDB" id="A0A9X3S3Q8"/>
<name>A0A9X3S3Q8_9ACTN</name>
<gene>
    <name evidence="5" type="ORF">OM076_37340</name>
</gene>
<evidence type="ECO:0000256" key="3">
    <source>
        <dbReference type="ARBA" id="ARBA00023163"/>
    </source>
</evidence>
<sequence>MQTISTTDLAHRLRPVIARLARRMRQQAGGDLSPTQGAALNTVACHGPLTPSELAAREKIQRPTATRVLARLEEAGLIQRTADPADRRSSLVSTTPAGTDLLASVRDRKDAYLAQRLDRLSPEDLAALDRAAGILERVLEEGAE</sequence>
<accession>A0A9X3S3Q8</accession>
<dbReference type="Proteomes" id="UP001149140">
    <property type="component" value="Unassembled WGS sequence"/>
</dbReference>
<dbReference type="PROSITE" id="PS01117">
    <property type="entry name" value="HTH_MARR_1"/>
    <property type="match status" value="1"/>
</dbReference>
<evidence type="ECO:0000313" key="5">
    <source>
        <dbReference type="EMBL" id="MDA0165990.1"/>
    </source>
</evidence>
<dbReference type="RefSeq" id="WP_270045252.1">
    <property type="nucleotide sequence ID" value="NZ_JAPDOD010000056.1"/>
</dbReference>
<dbReference type="EMBL" id="JAPDOD010000056">
    <property type="protein sequence ID" value="MDA0165990.1"/>
    <property type="molecule type" value="Genomic_DNA"/>
</dbReference>
<evidence type="ECO:0000313" key="6">
    <source>
        <dbReference type="Proteomes" id="UP001149140"/>
    </source>
</evidence>
<dbReference type="GO" id="GO:0003700">
    <property type="term" value="F:DNA-binding transcription factor activity"/>
    <property type="evidence" value="ECO:0007669"/>
    <property type="project" value="InterPro"/>
</dbReference>
<dbReference type="InterPro" id="IPR023187">
    <property type="entry name" value="Tscrpt_reg_MarR-type_CS"/>
</dbReference>
<keyword evidence="3" id="KW-0804">Transcription</keyword>
<proteinExistence type="predicted"/>
<keyword evidence="1" id="KW-0805">Transcription regulation</keyword>
<dbReference type="GO" id="GO:0003677">
    <property type="term" value="F:DNA binding"/>
    <property type="evidence" value="ECO:0007669"/>
    <property type="project" value="UniProtKB-KW"/>
</dbReference>
<organism evidence="5 6">
    <name type="scientific">Solirubrobacter ginsenosidimutans</name>
    <dbReference type="NCBI Taxonomy" id="490573"/>
    <lineage>
        <taxon>Bacteria</taxon>
        <taxon>Bacillati</taxon>
        <taxon>Actinomycetota</taxon>
        <taxon>Thermoleophilia</taxon>
        <taxon>Solirubrobacterales</taxon>
        <taxon>Solirubrobacteraceae</taxon>
        <taxon>Solirubrobacter</taxon>
    </lineage>
</organism>
<comment type="caution">
    <text evidence="5">The sequence shown here is derived from an EMBL/GenBank/DDBJ whole genome shotgun (WGS) entry which is preliminary data.</text>
</comment>
<evidence type="ECO:0000256" key="1">
    <source>
        <dbReference type="ARBA" id="ARBA00023015"/>
    </source>
</evidence>
<feature type="domain" description="HTH marR-type" evidence="4">
    <location>
        <begin position="6"/>
        <end position="140"/>
    </location>
</feature>
<reference evidence="5" key="1">
    <citation type="submission" date="2022-10" db="EMBL/GenBank/DDBJ databases">
        <title>The WGS of Solirubrobacter ginsenosidimutans DSM 21036.</title>
        <authorList>
            <person name="Jiang Z."/>
        </authorList>
    </citation>
    <scope>NUCLEOTIDE SEQUENCE</scope>
    <source>
        <strain evidence="5">DSM 21036</strain>
    </source>
</reference>
<dbReference type="PANTHER" id="PTHR39515:SF2">
    <property type="entry name" value="HTH-TYPE TRANSCRIPTIONAL REGULATOR RV0880"/>
    <property type="match status" value="1"/>
</dbReference>
<dbReference type="PANTHER" id="PTHR39515">
    <property type="entry name" value="CONSERVED PROTEIN"/>
    <property type="match status" value="1"/>
</dbReference>
<dbReference type="InterPro" id="IPR036390">
    <property type="entry name" value="WH_DNA-bd_sf"/>
</dbReference>
<protein>
    <submittedName>
        <fullName evidence="5">MarR family transcriptional regulator</fullName>
    </submittedName>
</protein>